<dbReference type="PATRIC" id="fig|161896.4.peg.1167"/>
<dbReference type="GO" id="GO:0016491">
    <property type="term" value="F:oxidoreductase activity"/>
    <property type="evidence" value="ECO:0007669"/>
    <property type="project" value="InterPro"/>
</dbReference>
<dbReference type="AlphaFoldDB" id="A0A0F6TAJ6"/>
<dbReference type="InterPro" id="IPR036136">
    <property type="entry name" value="Nit/Sulf_reduc_fer-like_dom_sf"/>
</dbReference>
<sequence>MASPTAVESLAMTHKHFLHRADSGSTLRLFPAGGATESADWLALSHAARTHADGNVYLAAHGAIELHGVHSPEDAADALDDAPLLSAPTPILASPLSTHARQLARTLASQWSAAESALPFRIGIDAGDGDILAQHPDIALLLGDTGAQLHIHGQAQSADLSDDAAVEALREAIDEESEKTDSDNAEEAANGESAAVQNPPIGWLADHLPAGRVDLGAGLHRGILPADFAELIGRLEVDITVTPWQGVIFHDIADGDADVVLRVLAPRGFIFDVNSPLL</sequence>
<dbReference type="KEGG" id="ccj:UL81_05950"/>
<dbReference type="SUPFAM" id="SSF55124">
    <property type="entry name" value="Nitrite/Sulfite reductase N-terminal domain-like"/>
    <property type="match status" value="2"/>
</dbReference>
<gene>
    <name evidence="2" type="ORF">UL81_05950</name>
</gene>
<dbReference type="HOGENOM" id="CLU_015667_0_1_11"/>
<evidence type="ECO:0000313" key="3">
    <source>
        <dbReference type="Proteomes" id="UP000033566"/>
    </source>
</evidence>
<protein>
    <recommendedName>
        <fullName evidence="4">Precorrin-3B synthase</fullName>
    </recommendedName>
</protein>
<proteinExistence type="predicted"/>
<feature type="region of interest" description="Disordered" evidence="1">
    <location>
        <begin position="174"/>
        <end position="197"/>
    </location>
</feature>
<accession>A0A0F6TAJ6</accession>
<dbReference type="Proteomes" id="UP000033566">
    <property type="component" value="Chromosome"/>
</dbReference>
<evidence type="ECO:0000256" key="1">
    <source>
        <dbReference type="SAM" id="MobiDB-lite"/>
    </source>
</evidence>
<organism evidence="2 3">
    <name type="scientific">Corynebacterium camporealensis</name>
    <dbReference type="NCBI Taxonomy" id="161896"/>
    <lineage>
        <taxon>Bacteria</taxon>
        <taxon>Bacillati</taxon>
        <taxon>Actinomycetota</taxon>
        <taxon>Actinomycetes</taxon>
        <taxon>Mycobacteriales</taxon>
        <taxon>Corynebacteriaceae</taxon>
        <taxon>Corynebacterium</taxon>
    </lineage>
</organism>
<evidence type="ECO:0000313" key="2">
    <source>
        <dbReference type="EMBL" id="AKE39154.1"/>
    </source>
</evidence>
<name>A0A0F6TAJ6_9CORY</name>
<dbReference type="EMBL" id="CP011311">
    <property type="protein sequence ID" value="AKE39154.1"/>
    <property type="molecule type" value="Genomic_DNA"/>
</dbReference>
<evidence type="ECO:0008006" key="4">
    <source>
        <dbReference type="Google" id="ProtNLM"/>
    </source>
</evidence>
<keyword evidence="3" id="KW-1185">Reference proteome</keyword>
<feature type="compositionally biased region" description="Acidic residues" evidence="1">
    <location>
        <begin position="174"/>
        <end position="186"/>
    </location>
</feature>
<reference evidence="2 3" key="1">
    <citation type="journal article" date="2015" name="Genome Announc.">
        <title>Complete Genome Sequence of Corynebacterium camporealensis DSM 44610, Isolated from the Milk of a Manchega Sheep with Subclinical Mastitis.</title>
        <authorList>
            <person name="Ruckert C."/>
            <person name="Albersmeier A."/>
            <person name="Winkler A."/>
            <person name="Tauch A."/>
        </authorList>
    </citation>
    <scope>NUCLEOTIDE SEQUENCE [LARGE SCALE GENOMIC DNA]</scope>
    <source>
        <strain evidence="2 3">DSM 44610</strain>
    </source>
</reference>